<keyword evidence="5" id="KW-1185">Reference proteome</keyword>
<dbReference type="GO" id="GO:0005737">
    <property type="term" value="C:cytoplasm"/>
    <property type="evidence" value="ECO:0007669"/>
    <property type="project" value="InterPro"/>
</dbReference>
<dbReference type="GO" id="GO:0008736">
    <property type="term" value="F:L-fucose isomerase activity"/>
    <property type="evidence" value="ECO:0007669"/>
    <property type="project" value="InterPro"/>
</dbReference>
<keyword evidence="1 4" id="KW-0413">Isomerase</keyword>
<evidence type="ECO:0000313" key="4">
    <source>
        <dbReference type="EMBL" id="MBA2133916.1"/>
    </source>
</evidence>
<dbReference type="Proteomes" id="UP000657177">
    <property type="component" value="Unassembled WGS sequence"/>
</dbReference>
<dbReference type="CDD" id="cd00578">
    <property type="entry name" value="L-fuc_L-ara-isomerases"/>
    <property type="match status" value="1"/>
</dbReference>
<dbReference type="PANTHER" id="PTHR36120">
    <property type="entry name" value="FUCOSE ISOMERASE"/>
    <property type="match status" value="1"/>
</dbReference>
<name>A0A8J6I1W9_9FIRM</name>
<evidence type="ECO:0000259" key="3">
    <source>
        <dbReference type="Pfam" id="PF02952"/>
    </source>
</evidence>
<dbReference type="InterPro" id="IPR009015">
    <property type="entry name" value="Fucose_isomerase_N/cen_sf"/>
</dbReference>
<evidence type="ECO:0000256" key="1">
    <source>
        <dbReference type="ARBA" id="ARBA00023235"/>
    </source>
</evidence>
<dbReference type="SUPFAM" id="SSF53743">
    <property type="entry name" value="FucI/AraA N-terminal and middle domains"/>
    <property type="match status" value="1"/>
</dbReference>
<keyword evidence="2" id="KW-0119">Carbohydrate metabolism</keyword>
<dbReference type="EMBL" id="JAAKDE010000027">
    <property type="protein sequence ID" value="MBA2133916.1"/>
    <property type="molecule type" value="Genomic_DNA"/>
</dbReference>
<sequence length="467" mass="51543">MTTLGMIVGNRNFFPSELAEEGRGRVLKVLAGLGIEVVCLSPEDTPYGTVETYEEAKKCAALFKANAEKIDGILVTLPNFGDERGVADTIRLSGLKVPVLVHAFPDETTAMSIEKRRDSFCGKMSVCNNLRQYNIPYSLTRLHTVAPEEESFKEDILKFAAGCCVVNGLRKARFGQIGIRPVNFTTVRYSEKLLEHHGITVEPYDLAEILGQIGRLKDDEPAVIEQVEAIKGYTSTAGVSAEALIKMAKFAVVLNRLIEEHDWNGTAIQCWTALEEYFGVVPCAIMSMLSNRKNPSACEADITGLVGMYALTLASGRPSALLDWNNNFGGDQNKCVLFHCSNLPQDIFGNEGKMDYQAIIAGTVGKENTYGTITGRMKPAKATFCRVSTDDLNGRIRAYVGEGEILNETLETFGGYGVMAVPRMQELLRYICENGFEHHVAICPGEVAEVINEAFTKYLNWPVYYHR</sequence>
<proteinExistence type="predicted"/>
<evidence type="ECO:0000256" key="2">
    <source>
        <dbReference type="ARBA" id="ARBA00023277"/>
    </source>
</evidence>
<evidence type="ECO:0000313" key="5">
    <source>
        <dbReference type="Proteomes" id="UP000657177"/>
    </source>
</evidence>
<protein>
    <submittedName>
        <fullName evidence="4">Fucose isomerase</fullName>
    </submittedName>
</protein>
<dbReference type="GO" id="GO:0006004">
    <property type="term" value="P:fucose metabolic process"/>
    <property type="evidence" value="ECO:0007669"/>
    <property type="project" value="InterPro"/>
</dbReference>
<feature type="domain" description="L-fucose isomerase C-terminal" evidence="3">
    <location>
        <begin position="337"/>
        <end position="465"/>
    </location>
</feature>
<gene>
    <name evidence="4" type="ORF">G5B42_10270</name>
</gene>
<accession>A0A8J6I1W9</accession>
<organism evidence="4 5">
    <name type="scientific">Capillibacterium thermochitinicola</name>
    <dbReference type="NCBI Taxonomy" id="2699427"/>
    <lineage>
        <taxon>Bacteria</taxon>
        <taxon>Bacillati</taxon>
        <taxon>Bacillota</taxon>
        <taxon>Capillibacterium</taxon>
    </lineage>
</organism>
<dbReference type="RefSeq" id="WP_181340385.1">
    <property type="nucleotide sequence ID" value="NZ_JAAKDE010000027.1"/>
</dbReference>
<comment type="caution">
    <text evidence="4">The sequence shown here is derived from an EMBL/GenBank/DDBJ whole genome shotgun (WGS) entry which is preliminary data.</text>
</comment>
<dbReference type="InterPro" id="IPR015888">
    <property type="entry name" value="Fuc_isomerase_C"/>
</dbReference>
<dbReference type="PANTHER" id="PTHR36120:SF1">
    <property type="entry name" value="L-FUCOSE ISOMERASE C-TERMINAL DOMAIN-CONTAINING PROTEIN"/>
    <property type="match status" value="1"/>
</dbReference>
<dbReference type="AlphaFoldDB" id="A0A8J6I1W9"/>
<reference evidence="4" key="1">
    <citation type="submission" date="2020-06" db="EMBL/GenBank/DDBJ databases">
        <title>Novel chitinolytic bacterium.</title>
        <authorList>
            <person name="Ungkulpasvich U."/>
            <person name="Kosugi A."/>
            <person name="Uke A."/>
        </authorList>
    </citation>
    <scope>NUCLEOTIDE SEQUENCE</scope>
    <source>
        <strain evidence="4">UUS1-1</strain>
    </source>
</reference>
<dbReference type="Pfam" id="PF02952">
    <property type="entry name" value="Fucose_iso_C"/>
    <property type="match status" value="1"/>
</dbReference>